<sequence>MSTEKTLRVAICGGGISGLCLAVALSQHEHIKVDVWESAERFKELGAGLMVFARTWRIFQLLGLEANFSAATHTKPDPSVGYQFRRSDLGEEGFGWHFVPFPYGCRTFHRAHFLDVFVDGLPPNIVHYGKRLSSYKQDETTAEIILNFTDGSCATCDLLVGCDGIKSTVRKQMFSTMAQREAKPEFLNFVDPKWTGTIAYRGLVPATRLVGPGGERHRTLDSPVMYCGKNQHLVAYAISRGEMVNVVAYLTDPSKENTVPDSFDWVADCDREEVLQTFSSWESEAQVLLNNMQNPTKWNIHKISPLPNAVDGRVVLLGDALHAMGPHLGAGATTAIEDAFILAILLGATSSPDTLDLALAAYEEIRLAQANHIQHLSDEAGHMFELNSSYRERLDDLGPAIARQWSFLADTTPDDEAKRALDYRFRLLNSSDLAWS</sequence>
<keyword evidence="3" id="KW-0560">Oxidoreductase</keyword>
<gene>
    <name evidence="5" type="ORF">MCHLO_00238</name>
</gene>
<dbReference type="PANTHER" id="PTHR46720:SF3">
    <property type="entry name" value="FAD-BINDING DOMAIN-CONTAINING PROTEIN-RELATED"/>
    <property type="match status" value="1"/>
</dbReference>
<dbReference type="Gene3D" id="3.50.50.60">
    <property type="entry name" value="FAD/NAD(P)-binding domain"/>
    <property type="match status" value="1"/>
</dbReference>
<keyword evidence="1" id="KW-0285">Flavoprotein</keyword>
<evidence type="ECO:0000259" key="4">
    <source>
        <dbReference type="Pfam" id="PF01494"/>
    </source>
</evidence>
<dbReference type="PRINTS" id="PR00420">
    <property type="entry name" value="RNGMNOXGNASE"/>
</dbReference>
<dbReference type="SUPFAM" id="SSF51905">
    <property type="entry name" value="FAD/NAD(P)-binding domain"/>
    <property type="match status" value="1"/>
</dbReference>
<dbReference type="InterPro" id="IPR002938">
    <property type="entry name" value="FAD-bd"/>
</dbReference>
<feature type="domain" description="FAD-binding" evidence="4">
    <location>
        <begin position="8"/>
        <end position="181"/>
    </location>
</feature>
<reference evidence="5" key="1">
    <citation type="submission" date="2014-09" db="EMBL/GenBank/DDBJ databases">
        <title>Genome sequence of the luminous mushroom Mycena chlorophos for searching fungal bioluminescence genes.</title>
        <authorList>
            <person name="Tanaka Y."/>
            <person name="Kasuga D."/>
            <person name="Oba Y."/>
            <person name="Hase S."/>
            <person name="Sato K."/>
            <person name="Oba Y."/>
            <person name="Sakakibara Y."/>
        </authorList>
    </citation>
    <scope>NUCLEOTIDE SEQUENCE</scope>
</reference>
<accession>A0ABQ0KVI4</accession>
<dbReference type="InterPro" id="IPR051104">
    <property type="entry name" value="FAD_monoxygenase"/>
</dbReference>
<dbReference type="PANTHER" id="PTHR46720">
    <property type="entry name" value="HYDROXYLASE, PUTATIVE (AFU_ORTHOLOGUE AFUA_3G01460)-RELATED"/>
    <property type="match status" value="1"/>
</dbReference>
<evidence type="ECO:0000256" key="2">
    <source>
        <dbReference type="ARBA" id="ARBA00022827"/>
    </source>
</evidence>
<dbReference type="Proteomes" id="UP000815677">
    <property type="component" value="Unassembled WGS sequence"/>
</dbReference>
<evidence type="ECO:0000313" key="6">
    <source>
        <dbReference type="Proteomes" id="UP000815677"/>
    </source>
</evidence>
<dbReference type="SUPFAM" id="SSF54373">
    <property type="entry name" value="FAD-linked reductases, C-terminal domain"/>
    <property type="match status" value="1"/>
</dbReference>
<evidence type="ECO:0000256" key="1">
    <source>
        <dbReference type="ARBA" id="ARBA00022630"/>
    </source>
</evidence>
<protein>
    <submittedName>
        <fullName evidence="5">FAD/NAD(P)-binding domain-containing protein</fullName>
    </submittedName>
</protein>
<name>A0ABQ0KVI4_MYCCL</name>
<feature type="domain" description="FAD-binding" evidence="4">
    <location>
        <begin position="267"/>
        <end position="373"/>
    </location>
</feature>
<keyword evidence="6" id="KW-1185">Reference proteome</keyword>
<organism evidence="5 6">
    <name type="scientific">Mycena chlorophos</name>
    <name type="common">Agaric fungus</name>
    <name type="synonym">Agaricus chlorophos</name>
    <dbReference type="NCBI Taxonomy" id="658473"/>
    <lineage>
        <taxon>Eukaryota</taxon>
        <taxon>Fungi</taxon>
        <taxon>Dikarya</taxon>
        <taxon>Basidiomycota</taxon>
        <taxon>Agaricomycotina</taxon>
        <taxon>Agaricomycetes</taxon>
        <taxon>Agaricomycetidae</taxon>
        <taxon>Agaricales</taxon>
        <taxon>Marasmiineae</taxon>
        <taxon>Mycenaceae</taxon>
        <taxon>Mycena</taxon>
    </lineage>
</organism>
<evidence type="ECO:0000313" key="5">
    <source>
        <dbReference type="EMBL" id="GAT42525.1"/>
    </source>
</evidence>
<proteinExistence type="predicted"/>
<dbReference type="Pfam" id="PF01494">
    <property type="entry name" value="FAD_binding_3"/>
    <property type="match status" value="2"/>
</dbReference>
<evidence type="ECO:0000256" key="3">
    <source>
        <dbReference type="ARBA" id="ARBA00023002"/>
    </source>
</evidence>
<dbReference type="InterPro" id="IPR036188">
    <property type="entry name" value="FAD/NAD-bd_sf"/>
</dbReference>
<keyword evidence="2" id="KW-0274">FAD</keyword>
<dbReference type="EMBL" id="DF838044">
    <property type="protein sequence ID" value="GAT42525.1"/>
    <property type="molecule type" value="Genomic_DNA"/>
</dbReference>